<evidence type="ECO:0000313" key="1">
    <source>
        <dbReference type="EMBL" id="GGJ59174.1"/>
    </source>
</evidence>
<dbReference type="Proteomes" id="UP000632222">
    <property type="component" value="Unassembled WGS sequence"/>
</dbReference>
<comment type="caution">
    <text evidence="1">The sequence shown here is derived from an EMBL/GenBank/DDBJ whole genome shotgun (WGS) entry which is preliminary data.</text>
</comment>
<sequence length="195" mass="22144">MLDAYQELGMDEWVGNWVTCVRTGNRPGTLTKGKKYQVLKVKPDGSCLRLKGDNDRHQWYQTSNFDLTGGTAVLLEKVHLQYPISNPLDDLIEVNLEFSDGSWRWCYCATPQYLVRLLASKMEVGRPTGDEVLQTSTGQLFSHLYIPEVIFLSSLSEEAIWLTLKYMDNQGELQAASKPCNEVDWEEPEDSSDDA</sequence>
<protein>
    <recommendedName>
        <fullName evidence="3">DUF3598 domain-containing protein</fullName>
    </recommendedName>
</protein>
<name>A0ABQ2DIE5_9DEIO</name>
<evidence type="ECO:0000313" key="2">
    <source>
        <dbReference type="Proteomes" id="UP000632222"/>
    </source>
</evidence>
<evidence type="ECO:0008006" key="3">
    <source>
        <dbReference type="Google" id="ProtNLM"/>
    </source>
</evidence>
<keyword evidence="2" id="KW-1185">Reference proteome</keyword>
<gene>
    <name evidence="1" type="ORF">GCM10008938_51590</name>
</gene>
<reference evidence="2" key="1">
    <citation type="journal article" date="2019" name="Int. J. Syst. Evol. Microbiol.">
        <title>The Global Catalogue of Microorganisms (GCM) 10K type strain sequencing project: providing services to taxonomists for standard genome sequencing and annotation.</title>
        <authorList>
            <consortium name="The Broad Institute Genomics Platform"/>
            <consortium name="The Broad Institute Genome Sequencing Center for Infectious Disease"/>
            <person name="Wu L."/>
            <person name="Ma J."/>
        </authorList>
    </citation>
    <scope>NUCLEOTIDE SEQUENCE [LARGE SCALE GENOMIC DNA]</scope>
    <source>
        <strain evidence="2">JCM 14370</strain>
    </source>
</reference>
<organism evidence="1 2">
    <name type="scientific">Deinococcus roseus</name>
    <dbReference type="NCBI Taxonomy" id="392414"/>
    <lineage>
        <taxon>Bacteria</taxon>
        <taxon>Thermotogati</taxon>
        <taxon>Deinococcota</taxon>
        <taxon>Deinococci</taxon>
        <taxon>Deinococcales</taxon>
        <taxon>Deinococcaceae</taxon>
        <taxon>Deinococcus</taxon>
    </lineage>
</organism>
<accession>A0ABQ2DIE5</accession>
<proteinExistence type="predicted"/>
<dbReference type="EMBL" id="BMOD01000049">
    <property type="protein sequence ID" value="GGJ59174.1"/>
    <property type="molecule type" value="Genomic_DNA"/>
</dbReference>